<feature type="compositionally biased region" description="Basic residues" evidence="1">
    <location>
        <begin position="1"/>
        <end position="10"/>
    </location>
</feature>
<sequence length="80" mass="8771">MLETWRRRRDRTLTPAAYEESGGVRGTVAASAEQVYGELTPEQAGTARRILLRLTRVGSLVSRGEARTTSARPVMGPADR</sequence>
<organism evidence="3 4">
    <name type="scientific">Streptomyces pseudovenezuelae</name>
    <dbReference type="NCBI Taxonomy" id="67350"/>
    <lineage>
        <taxon>Bacteria</taxon>
        <taxon>Bacillati</taxon>
        <taxon>Actinomycetota</taxon>
        <taxon>Actinomycetes</taxon>
        <taxon>Kitasatosporales</taxon>
        <taxon>Streptomycetaceae</taxon>
        <taxon>Streptomyces</taxon>
        <taxon>Streptomyces aurantiacus group</taxon>
    </lineage>
</organism>
<dbReference type="EMBL" id="LMWM01000036">
    <property type="protein sequence ID" value="KUM84279.1"/>
    <property type="molecule type" value="Genomic_DNA"/>
</dbReference>
<evidence type="ECO:0000256" key="1">
    <source>
        <dbReference type="SAM" id="MobiDB-lite"/>
    </source>
</evidence>
<feature type="region of interest" description="Disordered" evidence="1">
    <location>
        <begin position="1"/>
        <end position="25"/>
    </location>
</feature>
<accession>A0A101N0K4</accession>
<reference evidence="3 4" key="1">
    <citation type="submission" date="2015-10" db="EMBL/GenBank/DDBJ databases">
        <title>Draft genome sequence of Streptomyces pseudovenezuelae DSM 40212, type strain for the species Streptomyces pseudovenezuelae.</title>
        <authorList>
            <person name="Ruckert C."/>
            <person name="Winkler A."/>
            <person name="Kalinowski J."/>
            <person name="Kampfer P."/>
            <person name="Glaeser S."/>
        </authorList>
    </citation>
    <scope>NUCLEOTIDE SEQUENCE [LARGE SCALE GENOMIC DNA]</scope>
    <source>
        <strain evidence="3 4">DSM 40212</strain>
    </source>
</reference>
<comment type="caution">
    <text evidence="3">The sequence shown here is derived from an EMBL/GenBank/DDBJ whole genome shotgun (WGS) entry which is preliminary data.</text>
</comment>
<evidence type="ECO:0000313" key="3">
    <source>
        <dbReference type="EMBL" id="KUM84279.1"/>
    </source>
</evidence>
<dbReference type="InterPro" id="IPR049052">
    <property type="entry name" value="nSTAND1"/>
</dbReference>
<protein>
    <recommendedName>
        <fullName evidence="2">Novel STAND NTPase 1 domain-containing protein</fullName>
    </recommendedName>
</protein>
<dbReference type="Proteomes" id="UP000053039">
    <property type="component" value="Unassembled WGS sequence"/>
</dbReference>
<name>A0A101N0K4_9ACTN</name>
<evidence type="ECO:0000259" key="2">
    <source>
        <dbReference type="Pfam" id="PF20703"/>
    </source>
</evidence>
<feature type="domain" description="Novel STAND NTPase 1" evidence="2">
    <location>
        <begin position="2"/>
        <end position="60"/>
    </location>
</feature>
<dbReference type="RefSeq" id="WP_031057147.1">
    <property type="nucleotide sequence ID" value="NZ_KQ948151.1"/>
</dbReference>
<feature type="region of interest" description="Disordered" evidence="1">
    <location>
        <begin position="61"/>
        <end position="80"/>
    </location>
</feature>
<proteinExistence type="predicted"/>
<evidence type="ECO:0000313" key="4">
    <source>
        <dbReference type="Proteomes" id="UP000053039"/>
    </source>
</evidence>
<dbReference type="AlphaFoldDB" id="A0A101N0K4"/>
<dbReference type="Pfam" id="PF20703">
    <property type="entry name" value="nSTAND1"/>
    <property type="match status" value="1"/>
</dbReference>
<gene>
    <name evidence="3" type="ORF">AQI94_32285</name>
</gene>